<organism evidence="1 2">
    <name type="scientific">Methylorubrum extorquens DSM 13060</name>
    <dbReference type="NCBI Taxonomy" id="882800"/>
    <lineage>
        <taxon>Bacteria</taxon>
        <taxon>Pseudomonadati</taxon>
        <taxon>Pseudomonadota</taxon>
        <taxon>Alphaproteobacteria</taxon>
        <taxon>Hyphomicrobiales</taxon>
        <taxon>Methylobacteriaceae</taxon>
        <taxon>Methylorubrum</taxon>
    </lineage>
</organism>
<evidence type="ECO:0000313" key="1">
    <source>
        <dbReference type="EMBL" id="EHP90254.1"/>
    </source>
</evidence>
<gene>
    <name evidence="1" type="ORF">MetexDRAFT_4846</name>
</gene>
<dbReference type="AlphaFoldDB" id="H1KQD3"/>
<dbReference type="PATRIC" id="fig|882800.3.peg.4747"/>
<dbReference type="EMBL" id="AGJK01000197">
    <property type="protein sequence ID" value="EHP90254.1"/>
    <property type="molecule type" value="Genomic_DNA"/>
</dbReference>
<protein>
    <submittedName>
        <fullName evidence="1">Putative glycosyl transferase</fullName>
    </submittedName>
</protein>
<evidence type="ECO:0000313" key="2">
    <source>
        <dbReference type="Proteomes" id="UP000004382"/>
    </source>
</evidence>
<reference evidence="1 2" key="1">
    <citation type="submission" date="2011-09" db="EMBL/GenBank/DDBJ databases">
        <title>The draft genome of Methylobacterium extorquens DSM 13060.</title>
        <authorList>
            <consortium name="US DOE Joint Genome Institute (JGI-PGF)"/>
            <person name="Lucas S."/>
            <person name="Han J."/>
            <person name="Lapidus A."/>
            <person name="Cheng J.-F."/>
            <person name="Goodwin L."/>
            <person name="Pitluck S."/>
            <person name="Peters L."/>
            <person name="Land M.L."/>
            <person name="Hauser L."/>
            <person name="Koskimaki J."/>
            <person name="Halonen O."/>
            <person name="Pirttila A."/>
            <person name="Frank C."/>
            <person name="Woyke T.J."/>
        </authorList>
    </citation>
    <scope>NUCLEOTIDE SEQUENCE [LARGE SCALE GENOMIC DNA]</scope>
    <source>
        <strain evidence="1 2">DSM 13060</strain>
    </source>
</reference>
<proteinExistence type="predicted"/>
<comment type="caution">
    <text evidence="1">The sequence shown here is derived from an EMBL/GenBank/DDBJ whole genome shotgun (WGS) entry which is preliminary data.</text>
</comment>
<name>H1KQD3_METEX</name>
<accession>H1KQD3</accession>
<keyword evidence="1" id="KW-0808">Transferase</keyword>
<dbReference type="GO" id="GO:0016740">
    <property type="term" value="F:transferase activity"/>
    <property type="evidence" value="ECO:0007669"/>
    <property type="project" value="UniProtKB-KW"/>
</dbReference>
<sequence length="102" mass="10823">MREGEAYRLPVAAHWQRIILRRAALRRAYREGAAPAALHALGLDADDLAAIDSAACPNDIAFVERAHARLDARDGPAPECGLDEALAALENLAAALGRDQAA</sequence>
<dbReference type="Proteomes" id="UP000004382">
    <property type="component" value="Unassembled WGS sequence"/>
</dbReference>